<dbReference type="PANTHER" id="PTHR35089:SF1">
    <property type="entry name" value="CHAPERONE PROTEIN SKP"/>
    <property type="match status" value="1"/>
</dbReference>
<feature type="signal peptide" evidence="4">
    <location>
        <begin position="1"/>
        <end position="21"/>
    </location>
</feature>
<sequence length="187" mass="21647">MKNPFISTVLFFTVLSTSLIATEYKVVNTRDCFMNSKLGKQEQEAFENLKNQKAALIEDVSKQLEDIVKKLSDPVILDSMNPETKQKLENDYARLSQDLKGMYEECQQILYQKEMQIGQKLQSNIDQALEEMNKEDGCIILKSDACHYYPKELDITNTVVKKLDERFDQIAQTQKKTPNETKHEVVK</sequence>
<feature type="chain" id="PRO_5046878000" evidence="4">
    <location>
        <begin position="22"/>
        <end position="187"/>
    </location>
</feature>
<gene>
    <name evidence="5" type="ORF">RHABOEDO_000762</name>
</gene>
<dbReference type="SUPFAM" id="SSF111384">
    <property type="entry name" value="OmpH-like"/>
    <property type="match status" value="1"/>
</dbReference>
<evidence type="ECO:0000256" key="1">
    <source>
        <dbReference type="ARBA" id="ARBA00009091"/>
    </source>
</evidence>
<proteinExistence type="inferred from homology"/>
<name>A0ABX8V555_9BACT</name>
<dbReference type="Pfam" id="PF03938">
    <property type="entry name" value="OmpH"/>
    <property type="match status" value="1"/>
</dbReference>
<evidence type="ECO:0000256" key="3">
    <source>
        <dbReference type="SAM" id="Coils"/>
    </source>
</evidence>
<keyword evidence="3" id="KW-0175">Coiled coil</keyword>
<dbReference type="RefSeq" id="WP_220017810.1">
    <property type="nucleotide sequence ID" value="NZ_CP075587.1"/>
</dbReference>
<keyword evidence="6" id="KW-1185">Reference proteome</keyword>
<evidence type="ECO:0000256" key="4">
    <source>
        <dbReference type="SAM" id="SignalP"/>
    </source>
</evidence>
<dbReference type="InterPro" id="IPR024930">
    <property type="entry name" value="Skp_dom_sf"/>
</dbReference>
<reference evidence="5 6" key="1">
    <citation type="journal article" date="2022" name="bioRxiv">
        <title>Ecology and evolution of chlamydial symbionts of arthropods.</title>
        <authorList>
            <person name="Halter T."/>
            <person name="Koestlbacher S."/>
            <person name="Collingro A."/>
            <person name="Sixt B.S."/>
            <person name="Toenshoff E.R."/>
            <person name="Hendrickx F."/>
            <person name="Kostanjsek R."/>
            <person name="Horn M."/>
        </authorList>
    </citation>
    <scope>NUCLEOTIDE SEQUENCE [LARGE SCALE GENOMIC DNA]</scope>
    <source>
        <strain evidence="5">W744xW776</strain>
    </source>
</reference>
<dbReference type="SMART" id="SM00935">
    <property type="entry name" value="OmpH"/>
    <property type="match status" value="1"/>
</dbReference>
<keyword evidence="2 4" id="KW-0732">Signal</keyword>
<dbReference type="Proteomes" id="UP000826014">
    <property type="component" value="Chromosome"/>
</dbReference>
<protein>
    <submittedName>
        <fullName evidence="5">Outer membrane protein (OmpH-like)</fullName>
    </submittedName>
</protein>
<dbReference type="Gene3D" id="3.30.910.20">
    <property type="entry name" value="Skp domain"/>
    <property type="match status" value="1"/>
</dbReference>
<evidence type="ECO:0000313" key="6">
    <source>
        <dbReference type="Proteomes" id="UP000826014"/>
    </source>
</evidence>
<accession>A0ABX8V555</accession>
<organism evidence="5 6">
    <name type="scientific">Candidatus Rhabdochlamydia oedothoracis</name>
    <dbReference type="NCBI Taxonomy" id="2720720"/>
    <lineage>
        <taxon>Bacteria</taxon>
        <taxon>Pseudomonadati</taxon>
        <taxon>Chlamydiota</taxon>
        <taxon>Chlamydiia</taxon>
        <taxon>Parachlamydiales</taxon>
        <taxon>Candidatus Rhabdochlamydiaceae</taxon>
        <taxon>Candidatus Rhabdochlamydia</taxon>
    </lineage>
</organism>
<dbReference type="PANTHER" id="PTHR35089">
    <property type="entry name" value="CHAPERONE PROTEIN SKP"/>
    <property type="match status" value="1"/>
</dbReference>
<evidence type="ECO:0000256" key="2">
    <source>
        <dbReference type="ARBA" id="ARBA00022729"/>
    </source>
</evidence>
<dbReference type="InterPro" id="IPR005632">
    <property type="entry name" value="Chaperone_Skp"/>
</dbReference>
<dbReference type="EMBL" id="CP075587">
    <property type="protein sequence ID" value="QYF48575.1"/>
    <property type="molecule type" value="Genomic_DNA"/>
</dbReference>
<evidence type="ECO:0000313" key="5">
    <source>
        <dbReference type="EMBL" id="QYF48575.1"/>
    </source>
</evidence>
<comment type="similarity">
    <text evidence="1">Belongs to the Skp family.</text>
</comment>
<feature type="coiled-coil region" evidence="3">
    <location>
        <begin position="39"/>
        <end position="105"/>
    </location>
</feature>